<dbReference type="STRING" id="118062.MCBB_1827"/>
<name>A0A1D3L494_9EURY</name>
<dbReference type="OrthoDB" id="374259at2157"/>
<dbReference type="AlphaFoldDB" id="A0A1D3L494"/>
<dbReference type="EMBL" id="LT607756">
    <property type="protein sequence ID" value="SCG86376.1"/>
    <property type="molecule type" value="Genomic_DNA"/>
</dbReference>
<sequence length="109" mass="12771">MSEDGDIYEILSFLKDIPENKIVFTGHVKEKIKDREIPYDLIVNSILNETPLAISKQDFSKFKVKYPFKYDKSRYDLVIIILVEPVTKTLKVITTYKENVKKRVREDGS</sequence>
<accession>A0A1D3L494</accession>
<protein>
    <recommendedName>
        <fullName evidence="3">DUF4258 domain-containing protein</fullName>
    </recommendedName>
</protein>
<evidence type="ECO:0000313" key="1">
    <source>
        <dbReference type="EMBL" id="SCG86376.1"/>
    </source>
</evidence>
<keyword evidence="2" id="KW-1185">Reference proteome</keyword>
<gene>
    <name evidence="1" type="ORF">MCBB_1827</name>
</gene>
<organism evidence="1 2">
    <name type="scientific">Methanobacterium congolense</name>
    <dbReference type="NCBI Taxonomy" id="118062"/>
    <lineage>
        <taxon>Archaea</taxon>
        <taxon>Methanobacteriati</taxon>
        <taxon>Methanobacteriota</taxon>
        <taxon>Methanomada group</taxon>
        <taxon>Methanobacteria</taxon>
        <taxon>Methanobacteriales</taxon>
        <taxon>Methanobacteriaceae</taxon>
        <taxon>Methanobacterium</taxon>
    </lineage>
</organism>
<reference evidence="1 2" key="1">
    <citation type="submission" date="2016-08" db="EMBL/GenBank/DDBJ databases">
        <authorList>
            <person name="Seilhamer J.J."/>
        </authorList>
    </citation>
    <scope>NUCLEOTIDE SEQUENCE [LARGE SCALE GENOMIC DNA]</scope>
    <source>
        <strain evidence="1">Buetzberg</strain>
    </source>
</reference>
<proteinExistence type="predicted"/>
<dbReference type="RefSeq" id="WP_071907446.1">
    <property type="nucleotide sequence ID" value="NZ_LT607756.1"/>
</dbReference>
<dbReference type="KEGG" id="mcub:MCBB_1827"/>
<dbReference type="Proteomes" id="UP000094707">
    <property type="component" value="Chromosome I"/>
</dbReference>
<evidence type="ECO:0008006" key="3">
    <source>
        <dbReference type="Google" id="ProtNLM"/>
    </source>
</evidence>
<dbReference type="GeneID" id="30412665"/>
<evidence type="ECO:0000313" key="2">
    <source>
        <dbReference type="Proteomes" id="UP000094707"/>
    </source>
</evidence>